<protein>
    <submittedName>
        <fullName evidence="3">Uncharacterized protein</fullName>
    </submittedName>
</protein>
<evidence type="ECO:0000256" key="1">
    <source>
        <dbReference type="SAM" id="Phobius"/>
    </source>
</evidence>
<accession>A0A6J5S2K5</accession>
<organism evidence="3">
    <name type="scientific">uncultured Caudovirales phage</name>
    <dbReference type="NCBI Taxonomy" id="2100421"/>
    <lineage>
        <taxon>Viruses</taxon>
        <taxon>Duplodnaviria</taxon>
        <taxon>Heunggongvirae</taxon>
        <taxon>Uroviricota</taxon>
        <taxon>Caudoviricetes</taxon>
        <taxon>Peduoviridae</taxon>
        <taxon>Maltschvirus</taxon>
        <taxon>Maltschvirus maltsch</taxon>
    </lineage>
</organism>
<dbReference type="EMBL" id="LR797311">
    <property type="protein sequence ID" value="CAB4201919.1"/>
    <property type="molecule type" value="Genomic_DNA"/>
</dbReference>
<sequence length="45" mass="5133">MNKGIQQAGIEALRLVSRVPLLLLWLLCFACLLTALLINQFRNHK</sequence>
<name>A0A6J5S2K5_9CAUD</name>
<dbReference type="EMBL" id="LR797059">
    <property type="protein sequence ID" value="CAB4183833.1"/>
    <property type="molecule type" value="Genomic_DNA"/>
</dbReference>
<keyword evidence="1" id="KW-1133">Transmembrane helix</keyword>
<gene>
    <name evidence="2" type="ORF">UFOVP1101_13</name>
    <name evidence="3" type="ORF">UFOVP1362_13</name>
</gene>
<evidence type="ECO:0000313" key="3">
    <source>
        <dbReference type="EMBL" id="CAB4201919.1"/>
    </source>
</evidence>
<feature type="transmembrane region" description="Helical" evidence="1">
    <location>
        <begin position="21"/>
        <end position="41"/>
    </location>
</feature>
<evidence type="ECO:0000313" key="2">
    <source>
        <dbReference type="EMBL" id="CAB4183833.1"/>
    </source>
</evidence>
<keyword evidence="1" id="KW-0472">Membrane</keyword>
<proteinExistence type="predicted"/>
<keyword evidence="1" id="KW-0812">Transmembrane</keyword>
<reference evidence="3" key="1">
    <citation type="submission" date="2020-05" db="EMBL/GenBank/DDBJ databases">
        <authorList>
            <person name="Chiriac C."/>
            <person name="Salcher M."/>
            <person name="Ghai R."/>
            <person name="Kavagutti S V."/>
        </authorList>
    </citation>
    <scope>NUCLEOTIDE SEQUENCE</scope>
</reference>